<dbReference type="CDD" id="cd02000">
    <property type="entry name" value="TPP_E1_PDC_ADC_BCADC"/>
    <property type="match status" value="1"/>
</dbReference>
<dbReference type="InterPro" id="IPR050642">
    <property type="entry name" value="PDH_E1_Alpha_Subunit"/>
</dbReference>
<dbReference type="InterPro" id="IPR017597">
    <property type="entry name" value="Pyrv_DH_E1_asu_subgrp-y"/>
</dbReference>
<comment type="function">
    <text evidence="5">The pyruvate dehydrogenase complex catalyzes the overall conversion of pyruvate to acetyl-CoA and CO(2).</text>
</comment>
<dbReference type="OrthoDB" id="10256198at2759"/>
<proteinExistence type="predicted"/>
<accession>A0A1R2AMM9</accession>
<dbReference type="Proteomes" id="UP000187209">
    <property type="component" value="Unassembled WGS sequence"/>
</dbReference>
<evidence type="ECO:0000256" key="3">
    <source>
        <dbReference type="ARBA" id="ARBA00023052"/>
    </source>
</evidence>
<keyword evidence="8" id="KW-1185">Reference proteome</keyword>
<reference evidence="7 8" key="1">
    <citation type="submission" date="2016-11" db="EMBL/GenBank/DDBJ databases">
        <title>The macronuclear genome of Stentor coeruleus: a giant cell with tiny introns.</title>
        <authorList>
            <person name="Slabodnick M."/>
            <person name="Ruby J.G."/>
            <person name="Reiff S.B."/>
            <person name="Swart E.C."/>
            <person name="Gosai S."/>
            <person name="Prabakaran S."/>
            <person name="Witkowska E."/>
            <person name="Larue G.E."/>
            <person name="Fisher S."/>
            <person name="Freeman R.M."/>
            <person name="Gunawardena J."/>
            <person name="Chu W."/>
            <person name="Stover N.A."/>
            <person name="Gregory B.D."/>
            <person name="Nowacki M."/>
            <person name="Derisi J."/>
            <person name="Roy S.W."/>
            <person name="Marshall W.F."/>
            <person name="Sood P."/>
        </authorList>
    </citation>
    <scope>NUCLEOTIDE SEQUENCE [LARGE SCALE GENOMIC DNA]</scope>
    <source>
        <strain evidence="7">WM001</strain>
    </source>
</reference>
<evidence type="ECO:0000256" key="1">
    <source>
        <dbReference type="ARBA" id="ARBA00001964"/>
    </source>
</evidence>
<evidence type="ECO:0000259" key="6">
    <source>
        <dbReference type="Pfam" id="PF00676"/>
    </source>
</evidence>
<comment type="caution">
    <text evidence="7">The sequence shown here is derived from an EMBL/GenBank/DDBJ whole genome shotgun (WGS) entry which is preliminary data.</text>
</comment>
<dbReference type="AlphaFoldDB" id="A0A1R2AMM9"/>
<dbReference type="InterPro" id="IPR029061">
    <property type="entry name" value="THDP-binding"/>
</dbReference>
<dbReference type="Gene3D" id="3.40.50.970">
    <property type="match status" value="1"/>
</dbReference>
<feature type="domain" description="Dehydrogenase E1 component" evidence="6">
    <location>
        <begin position="46"/>
        <end position="341"/>
    </location>
</feature>
<dbReference type="EC" id="1.2.4.1" evidence="5"/>
<comment type="catalytic activity">
    <reaction evidence="5">
        <text>N(6)-[(R)-lipoyl]-L-lysyl-[protein] + pyruvate + H(+) = N(6)-[(R)-S(8)-acetyldihydrolipoyl]-L-lysyl-[protein] + CO2</text>
        <dbReference type="Rhea" id="RHEA:19189"/>
        <dbReference type="Rhea" id="RHEA-COMP:10474"/>
        <dbReference type="Rhea" id="RHEA-COMP:10478"/>
        <dbReference type="ChEBI" id="CHEBI:15361"/>
        <dbReference type="ChEBI" id="CHEBI:15378"/>
        <dbReference type="ChEBI" id="CHEBI:16526"/>
        <dbReference type="ChEBI" id="CHEBI:83099"/>
        <dbReference type="ChEBI" id="CHEBI:83111"/>
        <dbReference type="EC" id="1.2.4.1"/>
    </reaction>
</comment>
<comment type="cofactor">
    <cofactor evidence="1 5">
        <name>thiamine diphosphate</name>
        <dbReference type="ChEBI" id="CHEBI:58937"/>
    </cofactor>
</comment>
<dbReference type="NCBIfam" id="TIGR03182">
    <property type="entry name" value="PDH_E1_alph_y"/>
    <property type="match status" value="1"/>
</dbReference>
<keyword evidence="2 5" id="KW-0560">Oxidoreductase</keyword>
<dbReference type="SUPFAM" id="SSF52518">
    <property type="entry name" value="Thiamin diphosphate-binding fold (THDP-binding)"/>
    <property type="match status" value="1"/>
</dbReference>
<organism evidence="7 8">
    <name type="scientific">Stentor coeruleus</name>
    <dbReference type="NCBI Taxonomy" id="5963"/>
    <lineage>
        <taxon>Eukaryota</taxon>
        <taxon>Sar</taxon>
        <taxon>Alveolata</taxon>
        <taxon>Ciliophora</taxon>
        <taxon>Postciliodesmatophora</taxon>
        <taxon>Heterotrichea</taxon>
        <taxon>Heterotrichida</taxon>
        <taxon>Stentoridae</taxon>
        <taxon>Stentor</taxon>
    </lineage>
</organism>
<name>A0A1R2AMM9_9CILI</name>
<sequence>MACSRLFRNFTLTVKLPPVTTHKFDATLLPTEAVTSKEELMKYFNDMFTIRRIEITSDAYYKNAEIRGFCHLCDGQEGIYVGMEAGVTHDDCLITAYRDHGQAFMRGETPHAIFAEMFGKITGTSKGKGGSMHFYNKTTNFYGGNGIVGAQVPVGVGLAFALKYQKKPNISMIMYGDGAANQGQIAEAANIAALWKLPAIFICENNKYGMGTAIERASANTDFYTRGDTIPGIKIEAQNILAVRETMKLAKKWGVEHGPLWLEFSTYRYRGHSMSDPGVSYRNKEEIDKVRATRDPIEYVKHLILDNKLASEAEIEDIQDKIKDDVNKAAAEAKKDPVPEAKELLTDVFSHNRKYLIRNVELKDSALI</sequence>
<dbReference type="FunFam" id="3.40.50.970:FF:000013">
    <property type="entry name" value="Pyruvate dehydrogenase E1 component subunit alpha"/>
    <property type="match status" value="1"/>
</dbReference>
<dbReference type="Pfam" id="PF00676">
    <property type="entry name" value="E1_dh"/>
    <property type="match status" value="1"/>
</dbReference>
<keyword evidence="3 5" id="KW-0786">Thiamine pyrophosphate</keyword>
<dbReference type="GO" id="GO:0004739">
    <property type="term" value="F:pyruvate dehydrogenase (acetyl-transferring) activity"/>
    <property type="evidence" value="ECO:0007669"/>
    <property type="project" value="UniProtKB-UniRule"/>
</dbReference>
<evidence type="ECO:0000256" key="4">
    <source>
        <dbReference type="ARBA" id="ARBA00023317"/>
    </source>
</evidence>
<keyword evidence="4 5" id="KW-0670">Pyruvate</keyword>
<dbReference type="EMBL" id="MPUH01001956">
    <property type="protein sequence ID" value="OMJ65756.1"/>
    <property type="molecule type" value="Genomic_DNA"/>
</dbReference>
<gene>
    <name evidence="7" type="ORF">SteCoe_37670</name>
</gene>
<evidence type="ECO:0000313" key="7">
    <source>
        <dbReference type="EMBL" id="OMJ65756.1"/>
    </source>
</evidence>
<evidence type="ECO:0000256" key="2">
    <source>
        <dbReference type="ARBA" id="ARBA00023002"/>
    </source>
</evidence>
<dbReference type="PANTHER" id="PTHR11516">
    <property type="entry name" value="PYRUVATE DEHYDROGENASE E1 COMPONENT, ALPHA SUBUNIT BACTERIAL AND ORGANELLAR"/>
    <property type="match status" value="1"/>
</dbReference>
<dbReference type="PANTHER" id="PTHR11516:SF60">
    <property type="entry name" value="PYRUVATE DEHYDROGENASE E1 COMPONENT SUBUNIT ALPHA"/>
    <property type="match status" value="1"/>
</dbReference>
<dbReference type="GO" id="GO:0006086">
    <property type="term" value="P:pyruvate decarboxylation to acetyl-CoA"/>
    <property type="evidence" value="ECO:0007669"/>
    <property type="project" value="InterPro"/>
</dbReference>
<evidence type="ECO:0000256" key="5">
    <source>
        <dbReference type="RuleBase" id="RU361139"/>
    </source>
</evidence>
<dbReference type="InterPro" id="IPR001017">
    <property type="entry name" value="DH_E1"/>
</dbReference>
<evidence type="ECO:0000313" key="8">
    <source>
        <dbReference type="Proteomes" id="UP000187209"/>
    </source>
</evidence>
<protein>
    <recommendedName>
        <fullName evidence="5">Pyruvate dehydrogenase E1 component subunit alpha</fullName>
        <ecNumber evidence="5">1.2.4.1</ecNumber>
    </recommendedName>
</protein>